<dbReference type="GO" id="GO:0015379">
    <property type="term" value="F:potassium:chloride symporter activity"/>
    <property type="evidence" value="ECO:0007669"/>
    <property type="project" value="TreeGrafter"/>
</dbReference>
<dbReference type="PANTHER" id="PTHR11827">
    <property type="entry name" value="SOLUTE CARRIER FAMILY 12, CATION COTRANSPORTERS"/>
    <property type="match status" value="1"/>
</dbReference>
<keyword evidence="4 5" id="KW-0472">Membrane</keyword>
<dbReference type="AlphaFoldDB" id="A0A914RZ02"/>
<evidence type="ECO:0000256" key="5">
    <source>
        <dbReference type="SAM" id="Phobius"/>
    </source>
</evidence>
<dbReference type="GO" id="GO:0055075">
    <property type="term" value="P:potassium ion homeostasis"/>
    <property type="evidence" value="ECO:0007669"/>
    <property type="project" value="TreeGrafter"/>
</dbReference>
<evidence type="ECO:0000313" key="7">
    <source>
        <dbReference type="WBParaSite" id="PEQ_0001155801-mRNA-1"/>
    </source>
</evidence>
<evidence type="ECO:0000256" key="2">
    <source>
        <dbReference type="ARBA" id="ARBA00022692"/>
    </source>
</evidence>
<evidence type="ECO:0000256" key="1">
    <source>
        <dbReference type="ARBA" id="ARBA00004141"/>
    </source>
</evidence>
<proteinExistence type="predicted"/>
<name>A0A914RZ02_PAREQ</name>
<comment type="subcellular location">
    <subcellularLocation>
        <location evidence="1">Membrane</location>
        <topology evidence="1">Multi-pass membrane protein</topology>
    </subcellularLocation>
</comment>
<dbReference type="InterPro" id="IPR004842">
    <property type="entry name" value="SLC12A_fam"/>
</dbReference>
<evidence type="ECO:0000256" key="4">
    <source>
        <dbReference type="ARBA" id="ARBA00023136"/>
    </source>
</evidence>
<dbReference type="Proteomes" id="UP000887564">
    <property type="component" value="Unplaced"/>
</dbReference>
<evidence type="ECO:0000256" key="3">
    <source>
        <dbReference type="ARBA" id="ARBA00022989"/>
    </source>
</evidence>
<keyword evidence="2 5" id="KW-0812">Transmembrane</keyword>
<sequence>MFPYAFSDRLDECRAIPVSPFCLQGQLIRIKQSVGNFINTNQQHVYWRPQVLLLVSRPASSCPLMDFVNDLKKSGLYVIGHVRRGSMDEDPSGLDPLQQLMRLSGLGAMKPNMVVIGFHERAPTETTLVETSLLKDLKFSRIDRAEELNGSCERLTNEEYSSPGLHSAFVCTVRSIAIQIAAFVLPNLRLDHHYIKYSSSLSQSAALEARRGYGWQQERARQTAEITWNGQKKFIDVWPVYMQKPGETGLGWGNRFVIAVAFVFFIPSSPLSLIMRI</sequence>
<keyword evidence="3 5" id="KW-1133">Transmembrane helix</keyword>
<accession>A0A914RZ02</accession>
<protein>
    <submittedName>
        <fullName evidence="7">SLC12 domain-containing protein</fullName>
    </submittedName>
</protein>
<evidence type="ECO:0000313" key="6">
    <source>
        <dbReference type="Proteomes" id="UP000887564"/>
    </source>
</evidence>
<dbReference type="GO" id="GO:0055064">
    <property type="term" value="P:chloride ion homeostasis"/>
    <property type="evidence" value="ECO:0007669"/>
    <property type="project" value="TreeGrafter"/>
</dbReference>
<organism evidence="6 7">
    <name type="scientific">Parascaris equorum</name>
    <name type="common">Equine roundworm</name>
    <dbReference type="NCBI Taxonomy" id="6256"/>
    <lineage>
        <taxon>Eukaryota</taxon>
        <taxon>Metazoa</taxon>
        <taxon>Ecdysozoa</taxon>
        <taxon>Nematoda</taxon>
        <taxon>Chromadorea</taxon>
        <taxon>Rhabditida</taxon>
        <taxon>Spirurina</taxon>
        <taxon>Ascaridomorpha</taxon>
        <taxon>Ascaridoidea</taxon>
        <taxon>Ascarididae</taxon>
        <taxon>Parascaris</taxon>
    </lineage>
</organism>
<keyword evidence="6" id="KW-1185">Reference proteome</keyword>
<reference evidence="7" key="1">
    <citation type="submission" date="2022-11" db="UniProtKB">
        <authorList>
            <consortium name="WormBaseParasite"/>
        </authorList>
    </citation>
    <scope>IDENTIFICATION</scope>
</reference>
<dbReference type="GO" id="GO:0016020">
    <property type="term" value="C:membrane"/>
    <property type="evidence" value="ECO:0007669"/>
    <property type="project" value="UniProtKB-SubCell"/>
</dbReference>
<dbReference type="GO" id="GO:0006884">
    <property type="term" value="P:cell volume homeostasis"/>
    <property type="evidence" value="ECO:0007669"/>
    <property type="project" value="TreeGrafter"/>
</dbReference>
<dbReference type="PANTHER" id="PTHR11827:SF72">
    <property type="entry name" value="GH08340P"/>
    <property type="match status" value="1"/>
</dbReference>
<dbReference type="WBParaSite" id="PEQ_0001155801-mRNA-1">
    <property type="protein sequence ID" value="PEQ_0001155801-mRNA-1"/>
    <property type="gene ID" value="PEQ_0001155801"/>
</dbReference>
<feature type="transmembrane region" description="Helical" evidence="5">
    <location>
        <begin position="252"/>
        <end position="274"/>
    </location>
</feature>